<protein>
    <submittedName>
        <fullName evidence="3">Protein FAM32A-like</fullName>
    </submittedName>
</protein>
<proteinExistence type="inferred from homology"/>
<comment type="similarity">
    <text evidence="1">Belongs to the FAM32 family.</text>
</comment>
<dbReference type="OrthoDB" id="205403at2759"/>
<dbReference type="RefSeq" id="XP_027196713.1">
    <property type="nucleotide sequence ID" value="XM_027340912.1"/>
</dbReference>
<dbReference type="GeneID" id="113791172"/>
<evidence type="ECO:0000313" key="2">
    <source>
        <dbReference type="Proteomes" id="UP000515146"/>
    </source>
</evidence>
<evidence type="ECO:0000256" key="1">
    <source>
        <dbReference type="ARBA" id="ARBA00008948"/>
    </source>
</evidence>
<gene>
    <name evidence="3" type="primary">LOC113791172</name>
</gene>
<organism evidence="2 3">
    <name type="scientific">Dermatophagoides pteronyssinus</name>
    <name type="common">European house dust mite</name>
    <dbReference type="NCBI Taxonomy" id="6956"/>
    <lineage>
        <taxon>Eukaryota</taxon>
        <taxon>Metazoa</taxon>
        <taxon>Ecdysozoa</taxon>
        <taxon>Arthropoda</taxon>
        <taxon>Chelicerata</taxon>
        <taxon>Arachnida</taxon>
        <taxon>Acari</taxon>
        <taxon>Acariformes</taxon>
        <taxon>Sarcoptiformes</taxon>
        <taxon>Astigmata</taxon>
        <taxon>Psoroptidia</taxon>
        <taxon>Analgoidea</taxon>
        <taxon>Pyroglyphidae</taxon>
        <taxon>Dermatophagoidinae</taxon>
        <taxon>Dermatophagoides</taxon>
    </lineage>
</organism>
<name>A0A6P6XUT7_DERPT</name>
<dbReference type="PANTHER" id="PTHR13282:SF6">
    <property type="entry name" value="PROTEIN FAM32A"/>
    <property type="match status" value="1"/>
</dbReference>
<sequence length="143" mass="16370">MSDDYDLVARGSLKLKRKNNNPLGLSKKDRKIKKNKNKVKGQDLEAIIETVKSSSSTTQAIIDSDSNSNEPIVKQHDQQSSSFDPNGWMTEAQKKFLAQQEKRQLARVMSKASKTHKQRVEEFNSHLENLSEHYDIPKVSWTK</sequence>
<dbReference type="GO" id="GO:0005730">
    <property type="term" value="C:nucleolus"/>
    <property type="evidence" value="ECO:0007669"/>
    <property type="project" value="TreeGrafter"/>
</dbReference>
<keyword evidence="2" id="KW-1185">Reference proteome</keyword>
<dbReference type="PANTHER" id="PTHR13282">
    <property type="entry name" value="PROTEIN FAM32A"/>
    <property type="match status" value="1"/>
</dbReference>
<dbReference type="InParanoid" id="A0A6P6XUT7"/>
<accession>A0A6P6XUT7</accession>
<dbReference type="OMA" id="VQEFNQY"/>
<dbReference type="AlphaFoldDB" id="A0A6P6XUT7"/>
<evidence type="ECO:0000313" key="3">
    <source>
        <dbReference type="RefSeq" id="XP_027196713.1"/>
    </source>
</evidence>
<dbReference type="Pfam" id="PF08555">
    <property type="entry name" value="FAM32A"/>
    <property type="match status" value="1"/>
</dbReference>
<reference evidence="3" key="1">
    <citation type="submission" date="2025-08" db="UniProtKB">
        <authorList>
            <consortium name="RefSeq"/>
        </authorList>
    </citation>
    <scope>IDENTIFICATION</scope>
    <source>
        <strain evidence="3">Airmid</strain>
    </source>
</reference>
<dbReference type="KEGG" id="dpte:113791172"/>
<dbReference type="InterPro" id="IPR013865">
    <property type="entry name" value="FAM32A"/>
</dbReference>
<dbReference type="Proteomes" id="UP000515146">
    <property type="component" value="Unplaced"/>
</dbReference>